<dbReference type="Pfam" id="PF10551">
    <property type="entry name" value="MULE"/>
    <property type="match status" value="1"/>
</dbReference>
<dbReference type="InterPro" id="IPR018289">
    <property type="entry name" value="MULE_transposase_dom"/>
</dbReference>
<dbReference type="WBParaSite" id="jg13151">
    <property type="protein sequence ID" value="jg13151"/>
    <property type="gene ID" value="jg13151"/>
</dbReference>
<evidence type="ECO:0000256" key="1">
    <source>
        <dbReference type="ARBA" id="ARBA00022723"/>
    </source>
</evidence>
<sequence>MDPAIEEADQEVQQEEVEQTDGEAERGSDSGEKAGQILSKCDKCKLTFGGHIFWRHKNSKDGSKTFWECIHRYDGCKKRLHTLAGTLDVVKEIGEHKHRVDPKAIPLSQFKNRIKQRAAETMENPAQIFNQELVRESQAVQGMVVKSASRKMVQRKRKRVARNPDATFDVNSAIPERYKQYMAAGGEELFLLGDSANEEGDVDRILLFGRSTHASWAQEMKTAFLDGTFKITPAPFSQVYVVSVERGGFVFSVSYALLSSKSQASYEKMLRMMKTAWPAFNPEIFSVDYELAAINSLRIAFPHAKIHGCLFHLVQNMRKKLAKQPGMMKRYDSDADFRTLCDMIPAIAFVKVEDIKTALEDLWEGAPAELDPILTWFRKNYVGTETQQGRRTVNTPPKFVPSLWNVYERTVAKQHRTNNYAEAANRRIQGELAVSHPTLWHFIDCLKTVQTGRDQAYEKWLAGAPPKNKRTKYRLADERILRVVEEYLIRTKLEYLRGIARNFEMDD</sequence>
<dbReference type="GO" id="GO:0008270">
    <property type="term" value="F:zinc ion binding"/>
    <property type="evidence" value="ECO:0007669"/>
    <property type="project" value="UniProtKB-KW"/>
</dbReference>
<name>A0A915CXB2_9BILA</name>
<keyword evidence="1" id="KW-0479">Metal-binding</keyword>
<keyword evidence="7" id="KW-1185">Reference proteome</keyword>
<evidence type="ECO:0000259" key="5">
    <source>
        <dbReference type="Pfam" id="PF04500"/>
    </source>
</evidence>
<dbReference type="InterPro" id="IPR007588">
    <property type="entry name" value="Znf_FLYWCH"/>
</dbReference>
<evidence type="ECO:0000256" key="3">
    <source>
        <dbReference type="ARBA" id="ARBA00022833"/>
    </source>
</evidence>
<feature type="compositionally biased region" description="Acidic residues" evidence="4">
    <location>
        <begin position="1"/>
        <end position="22"/>
    </location>
</feature>
<dbReference type="PANTHER" id="PTHR47160">
    <property type="entry name" value="PUTATIVE-RELATED"/>
    <property type="match status" value="1"/>
</dbReference>
<dbReference type="Proteomes" id="UP000887574">
    <property type="component" value="Unplaced"/>
</dbReference>
<feature type="region of interest" description="Disordered" evidence="4">
    <location>
        <begin position="1"/>
        <end position="34"/>
    </location>
</feature>
<keyword evidence="3" id="KW-0862">Zinc</keyword>
<protein>
    <submittedName>
        <fullName evidence="8">MULE transposase domain-containing protein</fullName>
    </submittedName>
</protein>
<evidence type="ECO:0000256" key="2">
    <source>
        <dbReference type="ARBA" id="ARBA00022771"/>
    </source>
</evidence>
<keyword evidence="2" id="KW-0863">Zinc-finger</keyword>
<accession>A0A915CXB2</accession>
<feature type="domain" description="FLYWCH-type" evidence="5">
    <location>
        <begin position="42"/>
        <end position="98"/>
    </location>
</feature>
<evidence type="ECO:0000256" key="4">
    <source>
        <dbReference type="SAM" id="MobiDB-lite"/>
    </source>
</evidence>
<dbReference type="Pfam" id="PF04500">
    <property type="entry name" value="FLYWCH"/>
    <property type="match status" value="1"/>
</dbReference>
<reference evidence="8" key="1">
    <citation type="submission" date="2022-11" db="UniProtKB">
        <authorList>
            <consortium name="WormBaseParasite"/>
        </authorList>
    </citation>
    <scope>IDENTIFICATION</scope>
</reference>
<dbReference type="PANTHER" id="PTHR47160:SF10">
    <property type="entry name" value="MULE TRANSPOSASE DOMAIN-CONTAINING PROTEIN"/>
    <property type="match status" value="1"/>
</dbReference>
<dbReference type="AlphaFoldDB" id="A0A915CXB2"/>
<organism evidence="7 8">
    <name type="scientific">Ditylenchus dipsaci</name>
    <dbReference type="NCBI Taxonomy" id="166011"/>
    <lineage>
        <taxon>Eukaryota</taxon>
        <taxon>Metazoa</taxon>
        <taxon>Ecdysozoa</taxon>
        <taxon>Nematoda</taxon>
        <taxon>Chromadorea</taxon>
        <taxon>Rhabditida</taxon>
        <taxon>Tylenchina</taxon>
        <taxon>Tylenchomorpha</taxon>
        <taxon>Sphaerularioidea</taxon>
        <taxon>Anguinidae</taxon>
        <taxon>Anguininae</taxon>
        <taxon>Ditylenchus</taxon>
    </lineage>
</organism>
<feature type="domain" description="MULE transposase" evidence="6">
    <location>
        <begin position="224"/>
        <end position="316"/>
    </location>
</feature>
<evidence type="ECO:0000259" key="6">
    <source>
        <dbReference type="Pfam" id="PF10551"/>
    </source>
</evidence>
<evidence type="ECO:0000313" key="8">
    <source>
        <dbReference type="WBParaSite" id="jg13151"/>
    </source>
</evidence>
<proteinExistence type="predicted"/>
<feature type="compositionally biased region" description="Basic and acidic residues" evidence="4">
    <location>
        <begin position="23"/>
        <end position="32"/>
    </location>
</feature>
<evidence type="ECO:0000313" key="7">
    <source>
        <dbReference type="Proteomes" id="UP000887574"/>
    </source>
</evidence>
<dbReference type="Gene3D" id="2.20.25.240">
    <property type="match status" value="1"/>
</dbReference>